<keyword evidence="4 7" id="KW-0732">Signal</keyword>
<evidence type="ECO:0000256" key="2">
    <source>
        <dbReference type="ARBA" id="ARBA00022617"/>
    </source>
</evidence>
<dbReference type="InterPro" id="IPR005616">
    <property type="entry name" value="CcmH/CycL/Ccl2/NrfF_N"/>
</dbReference>
<evidence type="ECO:0000256" key="7">
    <source>
        <dbReference type="RuleBase" id="RU364112"/>
    </source>
</evidence>
<dbReference type="GO" id="GO:0017004">
    <property type="term" value="P:cytochrome complex assembly"/>
    <property type="evidence" value="ECO:0007669"/>
    <property type="project" value="UniProtKB-KW"/>
</dbReference>
<dbReference type="EMBL" id="CP055905">
    <property type="protein sequence ID" value="QMR43104.1"/>
    <property type="molecule type" value="Genomic_DNA"/>
</dbReference>
<dbReference type="RefSeq" id="WP_182015483.1">
    <property type="nucleotide sequence ID" value="NZ_CP055905.1"/>
</dbReference>
<dbReference type="CDD" id="cd16378">
    <property type="entry name" value="CcmH_N"/>
    <property type="match status" value="1"/>
</dbReference>
<comment type="function">
    <text evidence="7">Possible subunit of a heme lyase.</text>
</comment>
<dbReference type="Pfam" id="PF03918">
    <property type="entry name" value="CcmH"/>
    <property type="match status" value="1"/>
</dbReference>
<accession>A0AAP9R3G5</accession>
<dbReference type="GO" id="GO:0005886">
    <property type="term" value="C:plasma membrane"/>
    <property type="evidence" value="ECO:0007669"/>
    <property type="project" value="TreeGrafter"/>
</dbReference>
<dbReference type="InterPro" id="IPR038297">
    <property type="entry name" value="CcmH/CycL/NrfF/Ccl2_sf"/>
</dbReference>
<feature type="signal peptide" evidence="7">
    <location>
        <begin position="1"/>
        <end position="18"/>
    </location>
</feature>
<keyword evidence="7" id="KW-0472">Membrane</keyword>
<geneLocation type="plasmid" evidence="10">
    <name>prhbstw-00938_2</name>
</geneLocation>
<dbReference type="Gene3D" id="1.10.8.640">
    <property type="entry name" value="Cytochrome C biogenesis protein"/>
    <property type="match status" value="1"/>
</dbReference>
<proteinExistence type="inferred from homology"/>
<keyword evidence="2 7" id="KW-0349">Heme</keyword>
<evidence type="ECO:0000256" key="6">
    <source>
        <dbReference type="ARBA" id="ARBA00023004"/>
    </source>
</evidence>
<feature type="chain" id="PRO_5042667175" description="Cytochrome c-type biogenesis protein" evidence="7">
    <location>
        <begin position="19"/>
        <end position="140"/>
    </location>
</feature>
<evidence type="ECO:0000256" key="3">
    <source>
        <dbReference type="ARBA" id="ARBA00022723"/>
    </source>
</evidence>
<gene>
    <name evidence="9" type="ORF">HV331_26905</name>
</gene>
<evidence type="ECO:0000313" key="9">
    <source>
        <dbReference type="EMBL" id="QMR43104.1"/>
    </source>
</evidence>
<reference evidence="10" key="1">
    <citation type="submission" date="2020-06" db="EMBL/GenBank/DDBJ databases">
        <title>REHAB project genomes.</title>
        <authorList>
            <person name="Shaw L.P."/>
        </authorList>
    </citation>
    <scope>NUCLEOTIDE SEQUENCE [LARGE SCALE GENOMIC DNA]</scope>
    <source>
        <strain evidence="10">RHBSTW-00938</strain>
        <plasmid evidence="10">prhbstw-00938_2</plasmid>
    </source>
</reference>
<name>A0AAP9R3G5_KLEAE</name>
<keyword evidence="9" id="KW-0614">Plasmid</keyword>
<keyword evidence="7" id="KW-1133">Transmembrane helix</keyword>
<evidence type="ECO:0000313" key="10">
    <source>
        <dbReference type="Proteomes" id="UP000514462"/>
    </source>
</evidence>
<dbReference type="AlphaFoldDB" id="A0AAP9R3G5"/>
<dbReference type="PANTHER" id="PTHR47870:SF1">
    <property type="entry name" value="CYTOCHROME C-TYPE BIOGENESIS PROTEIN CCMH"/>
    <property type="match status" value="1"/>
</dbReference>
<feature type="transmembrane region" description="Helical" evidence="7">
    <location>
        <begin position="103"/>
        <end position="123"/>
    </location>
</feature>
<keyword evidence="3 7" id="KW-0479">Metal-binding</keyword>
<feature type="domain" description="CcmH/CycL/Ccl2/NrfF N-terminal" evidence="8">
    <location>
        <begin position="8"/>
        <end position="132"/>
    </location>
</feature>
<evidence type="ECO:0000256" key="1">
    <source>
        <dbReference type="ARBA" id="ARBA00010342"/>
    </source>
</evidence>
<protein>
    <recommendedName>
        <fullName evidence="7">Cytochrome c-type biogenesis protein</fullName>
    </recommendedName>
</protein>
<organism evidence="9 10">
    <name type="scientific">Klebsiella aerogenes</name>
    <name type="common">Enterobacter aerogenes</name>
    <dbReference type="NCBI Taxonomy" id="548"/>
    <lineage>
        <taxon>Bacteria</taxon>
        <taxon>Pseudomonadati</taxon>
        <taxon>Pseudomonadota</taxon>
        <taxon>Gammaproteobacteria</taxon>
        <taxon>Enterobacterales</taxon>
        <taxon>Enterobacteriaceae</taxon>
        <taxon>Klebsiella/Raoultella group</taxon>
        <taxon>Klebsiella</taxon>
    </lineage>
</organism>
<dbReference type="Proteomes" id="UP000514462">
    <property type="component" value="Plasmid pRHBSTW-00938_2"/>
</dbReference>
<keyword evidence="5" id="KW-0201">Cytochrome c-type biogenesis</keyword>
<evidence type="ECO:0000256" key="4">
    <source>
        <dbReference type="ARBA" id="ARBA00022729"/>
    </source>
</evidence>
<evidence type="ECO:0000256" key="5">
    <source>
        <dbReference type="ARBA" id="ARBA00022748"/>
    </source>
</evidence>
<comment type="similarity">
    <text evidence="1 7">Belongs to the CcmH/CycL/Ccl2/NrfF family.</text>
</comment>
<dbReference type="PANTHER" id="PTHR47870">
    <property type="entry name" value="CYTOCHROME C-TYPE BIOGENESIS PROTEIN CCMH"/>
    <property type="match status" value="1"/>
</dbReference>
<dbReference type="InterPro" id="IPR051263">
    <property type="entry name" value="C-type_cytochrome_biogenesis"/>
</dbReference>
<dbReference type="FunFam" id="1.10.8.640:FF:000001">
    <property type="entry name" value="Cytochrome c-type biogenesis protein"/>
    <property type="match status" value="1"/>
</dbReference>
<evidence type="ECO:0000259" key="8">
    <source>
        <dbReference type="Pfam" id="PF03918"/>
    </source>
</evidence>
<keyword evidence="6 7" id="KW-0408">Iron</keyword>
<dbReference type="GO" id="GO:0046872">
    <property type="term" value="F:metal ion binding"/>
    <property type="evidence" value="ECO:0007669"/>
    <property type="project" value="UniProtKB-KW"/>
</dbReference>
<keyword evidence="7" id="KW-0812">Transmembrane</keyword>
<sequence>MRIFIFFSLVLLCRSLFAQTDVIQFNNVVQEEQWREITQSLRCPKCQNSSIADSDAPIAEDMRQKVFTLQQEGKNRKEIIEYMISRYGEFVTYQPPLTYATSILWFGPLIIILGGIIVISQHIRTDDRKSKNMLSGDKLQ</sequence>